<dbReference type="InterPro" id="IPR050563">
    <property type="entry name" value="4-hydroxybenzoyl-CoA_TE"/>
</dbReference>
<dbReference type="VEuPathDB" id="FungiDB:An15g06720"/>
<gene>
    <name evidence="5" type="ORF">CAN33_0014340</name>
</gene>
<dbReference type="VEuPathDB" id="FungiDB:ASPNIDRAFT2_1183761"/>
<evidence type="ECO:0000256" key="2">
    <source>
        <dbReference type="ARBA" id="ARBA00022801"/>
    </source>
</evidence>
<dbReference type="EMBL" id="NKJJ02000009">
    <property type="protein sequence ID" value="TPR03317.1"/>
    <property type="molecule type" value="Genomic_DNA"/>
</dbReference>
<dbReference type="AlphaFoldDB" id="A0A505HQU4"/>
<protein>
    <submittedName>
        <fullName evidence="5">GDP/GTP exchange factor Sec2p family protein</fullName>
    </submittedName>
</protein>
<evidence type="ECO:0000256" key="1">
    <source>
        <dbReference type="ARBA" id="ARBA00005953"/>
    </source>
</evidence>
<dbReference type="VEuPathDB" id="FungiDB:ATCC64974_27600"/>
<dbReference type="Gene3D" id="3.10.129.10">
    <property type="entry name" value="Hotdog Thioesterase"/>
    <property type="match status" value="1"/>
</dbReference>
<dbReference type="InterPro" id="IPR029069">
    <property type="entry name" value="HotDog_dom_sf"/>
</dbReference>
<evidence type="ECO:0000259" key="4">
    <source>
        <dbReference type="Pfam" id="PF03061"/>
    </source>
</evidence>
<name>A0A505HQU4_ASPNG</name>
<dbReference type="Pfam" id="PF03061">
    <property type="entry name" value="4HBT"/>
    <property type="match status" value="1"/>
</dbReference>
<organism evidence="5 6">
    <name type="scientific">Aspergillus niger</name>
    <dbReference type="NCBI Taxonomy" id="5061"/>
    <lineage>
        <taxon>Eukaryota</taxon>
        <taxon>Fungi</taxon>
        <taxon>Dikarya</taxon>
        <taxon>Ascomycota</taxon>
        <taxon>Pezizomycotina</taxon>
        <taxon>Eurotiomycetes</taxon>
        <taxon>Eurotiomycetidae</taxon>
        <taxon>Eurotiales</taxon>
        <taxon>Aspergillaceae</taxon>
        <taxon>Aspergillus</taxon>
        <taxon>Aspergillus subgen. Circumdati</taxon>
    </lineage>
</organism>
<evidence type="ECO:0000313" key="6">
    <source>
        <dbReference type="Proteomes" id="UP000197666"/>
    </source>
</evidence>
<evidence type="ECO:0000256" key="3">
    <source>
        <dbReference type="PROSITE-ProRule" id="PRU00221"/>
    </source>
</evidence>
<sequence length="245" mass="27704">MLFVTASANQELKIWDLFEDHHLFDGRGLDGGHSDAQLLTEMVVAMLGPLPMEFLRVSPRSLEYWDTSALKKRRLRSDYIYHQTHRTRWFDNDMYAHLNNTVYAMLFDSIINTYLITHCGMDPFTHNNPTLTTPTPSSSSSTPSSFKSSQVGIMVSSYCDYFSSVSFPDILDLGLRVTKLGNSSVTYEVGVFKEGEEEVKVVGGYTHVFVARETMRPTKEGMEDGVRRALERLLVRNGETPGAKL</sequence>
<comment type="similarity">
    <text evidence="1">Belongs to the 4-hydroxybenzoyl-CoA thioesterase family.</text>
</comment>
<feature type="repeat" description="WD" evidence="3">
    <location>
        <begin position="1"/>
        <end position="17"/>
    </location>
</feature>
<dbReference type="PROSITE" id="PS50082">
    <property type="entry name" value="WD_REPEATS_2"/>
    <property type="match status" value="1"/>
</dbReference>
<dbReference type="PANTHER" id="PTHR31793:SF27">
    <property type="entry name" value="NOVEL THIOESTERASE SUPERFAMILY DOMAIN AND SAPOSIN A-TYPE DOMAIN CONTAINING PROTEIN (0610012H03RIK)"/>
    <property type="match status" value="1"/>
</dbReference>
<keyword evidence="2" id="KW-0378">Hydrolase</keyword>
<dbReference type="InterPro" id="IPR001680">
    <property type="entry name" value="WD40_rpt"/>
</dbReference>
<dbReference type="InterPro" id="IPR006683">
    <property type="entry name" value="Thioestr_dom"/>
</dbReference>
<dbReference type="FunFam" id="3.10.129.10:FF:000104">
    <property type="entry name" value="Thioesterase family protein (AFU_orthologue AFUA_2G16350)"/>
    <property type="match status" value="1"/>
</dbReference>
<accession>A0A505HQU4</accession>
<dbReference type="VEuPathDB" id="FungiDB:M747DRAFT_256767"/>
<dbReference type="CDD" id="cd00586">
    <property type="entry name" value="4HBT"/>
    <property type="match status" value="1"/>
</dbReference>
<dbReference type="Proteomes" id="UP000197666">
    <property type="component" value="Unassembled WGS sequence"/>
</dbReference>
<keyword evidence="3" id="KW-0853">WD repeat</keyword>
<comment type="caution">
    <text evidence="5">The sequence shown here is derived from an EMBL/GenBank/DDBJ whole genome shotgun (WGS) entry which is preliminary data.</text>
</comment>
<proteinExistence type="inferred from homology"/>
<dbReference type="SUPFAM" id="SSF54637">
    <property type="entry name" value="Thioesterase/thiol ester dehydrase-isomerase"/>
    <property type="match status" value="1"/>
</dbReference>
<feature type="domain" description="Thioesterase" evidence="4">
    <location>
        <begin position="96"/>
        <end position="199"/>
    </location>
</feature>
<dbReference type="PANTHER" id="PTHR31793">
    <property type="entry name" value="4-HYDROXYBENZOYL-COA THIOESTERASE FAMILY MEMBER"/>
    <property type="match status" value="1"/>
</dbReference>
<evidence type="ECO:0000313" key="5">
    <source>
        <dbReference type="EMBL" id="TPR03317.1"/>
    </source>
</evidence>
<dbReference type="GO" id="GO:0047617">
    <property type="term" value="F:fatty acyl-CoA hydrolase activity"/>
    <property type="evidence" value="ECO:0007669"/>
    <property type="project" value="TreeGrafter"/>
</dbReference>
<reference evidence="6" key="1">
    <citation type="submission" date="2018-10" db="EMBL/GenBank/DDBJ databases">
        <title>FDA dAtabase for Regulatory Grade micrObial Sequences (FDA-ARGOS): Supporting development and validation of Infectious Disease Dx tests.</title>
        <authorList>
            <person name="Kerrigan L."/>
            <person name="Tallon L."/>
            <person name="Sadzewicz L."/>
            <person name="Sengamalay N."/>
            <person name="Ott S."/>
            <person name="Godinez A."/>
            <person name="Nagaraj S."/>
            <person name="Vavikolanu K."/>
            <person name="Nadendla S."/>
            <person name="George J."/>
            <person name="Sichtig H."/>
        </authorList>
    </citation>
    <scope>NUCLEOTIDE SEQUENCE [LARGE SCALE GENOMIC DNA]</scope>
    <source>
        <strain evidence="6">FDAARGOS_311</strain>
    </source>
</reference>